<keyword evidence="1" id="KW-0808">Transferase</keyword>
<evidence type="ECO:0000313" key="2">
    <source>
        <dbReference type="Proteomes" id="UP000325315"/>
    </source>
</evidence>
<dbReference type="EMBL" id="SMMG02000002">
    <property type="protein sequence ID" value="KAA3483506.1"/>
    <property type="molecule type" value="Genomic_DNA"/>
</dbReference>
<protein>
    <submittedName>
        <fullName evidence="1">Reverse transcriptase</fullName>
    </submittedName>
</protein>
<keyword evidence="1" id="KW-0548">Nucleotidyltransferase</keyword>
<name>A0A5B6WQI2_9ROSI</name>
<reference evidence="2" key="1">
    <citation type="journal article" date="2019" name="Plant Biotechnol. J.">
        <title>Genome sequencing of the Australian wild diploid species Gossypium australe highlights disease resistance and delayed gland morphogenesis.</title>
        <authorList>
            <person name="Cai Y."/>
            <person name="Cai X."/>
            <person name="Wang Q."/>
            <person name="Wang P."/>
            <person name="Zhang Y."/>
            <person name="Cai C."/>
            <person name="Xu Y."/>
            <person name="Wang K."/>
            <person name="Zhou Z."/>
            <person name="Wang C."/>
            <person name="Geng S."/>
            <person name="Li B."/>
            <person name="Dong Q."/>
            <person name="Hou Y."/>
            <person name="Wang H."/>
            <person name="Ai P."/>
            <person name="Liu Z."/>
            <person name="Yi F."/>
            <person name="Sun M."/>
            <person name="An G."/>
            <person name="Cheng J."/>
            <person name="Zhang Y."/>
            <person name="Shi Q."/>
            <person name="Xie Y."/>
            <person name="Shi X."/>
            <person name="Chang Y."/>
            <person name="Huang F."/>
            <person name="Chen Y."/>
            <person name="Hong S."/>
            <person name="Mi L."/>
            <person name="Sun Q."/>
            <person name="Zhang L."/>
            <person name="Zhou B."/>
            <person name="Peng R."/>
            <person name="Zhang X."/>
            <person name="Liu F."/>
        </authorList>
    </citation>
    <scope>NUCLEOTIDE SEQUENCE [LARGE SCALE GENOMIC DNA]</scope>
    <source>
        <strain evidence="2">cv. PA1801</strain>
    </source>
</reference>
<dbReference type="Proteomes" id="UP000325315">
    <property type="component" value="Unassembled WGS sequence"/>
</dbReference>
<organism evidence="1 2">
    <name type="scientific">Gossypium australe</name>
    <dbReference type="NCBI Taxonomy" id="47621"/>
    <lineage>
        <taxon>Eukaryota</taxon>
        <taxon>Viridiplantae</taxon>
        <taxon>Streptophyta</taxon>
        <taxon>Embryophyta</taxon>
        <taxon>Tracheophyta</taxon>
        <taxon>Spermatophyta</taxon>
        <taxon>Magnoliopsida</taxon>
        <taxon>eudicotyledons</taxon>
        <taxon>Gunneridae</taxon>
        <taxon>Pentapetalae</taxon>
        <taxon>rosids</taxon>
        <taxon>malvids</taxon>
        <taxon>Malvales</taxon>
        <taxon>Malvaceae</taxon>
        <taxon>Malvoideae</taxon>
        <taxon>Gossypium</taxon>
    </lineage>
</organism>
<keyword evidence="2" id="KW-1185">Reference proteome</keyword>
<proteinExistence type="predicted"/>
<dbReference type="PANTHER" id="PTHR33067:SF35">
    <property type="entry name" value="ASPARTIC PEPTIDASE DDI1-TYPE DOMAIN-CONTAINING PROTEIN"/>
    <property type="match status" value="1"/>
</dbReference>
<dbReference type="GO" id="GO:0003964">
    <property type="term" value="F:RNA-directed DNA polymerase activity"/>
    <property type="evidence" value="ECO:0007669"/>
    <property type="project" value="UniProtKB-KW"/>
</dbReference>
<dbReference type="OrthoDB" id="1833846at2759"/>
<dbReference type="Gene3D" id="2.40.70.10">
    <property type="entry name" value="Acid Proteases"/>
    <property type="match status" value="1"/>
</dbReference>
<gene>
    <name evidence="1" type="ORF">EPI10_005671</name>
</gene>
<evidence type="ECO:0000313" key="1">
    <source>
        <dbReference type="EMBL" id="KAA3483506.1"/>
    </source>
</evidence>
<dbReference type="InterPro" id="IPR021109">
    <property type="entry name" value="Peptidase_aspartic_dom_sf"/>
</dbReference>
<dbReference type="AlphaFoldDB" id="A0A5B6WQI2"/>
<sequence>MPYKMFKQLGIGESKPIRMSIQLADRSIKYPRGIIEDVLVKVDKFIFPINFVILDMDEDIEVPMILETTRTVIDVGNGELVLRVGDEEVTLQVHEFVKVSNEQNDTHFSDNVSNHATQHSLQEITHEYVLE</sequence>
<keyword evidence="1" id="KW-0695">RNA-directed DNA polymerase</keyword>
<dbReference type="PANTHER" id="PTHR33067">
    <property type="entry name" value="RNA-DIRECTED DNA POLYMERASE-RELATED"/>
    <property type="match status" value="1"/>
</dbReference>
<comment type="caution">
    <text evidence="1">The sequence shown here is derived from an EMBL/GenBank/DDBJ whole genome shotgun (WGS) entry which is preliminary data.</text>
</comment>
<accession>A0A5B6WQI2</accession>